<protein>
    <submittedName>
        <fullName evidence="2">PD-(D/E)XK nuclease family protein</fullName>
    </submittedName>
</protein>
<keyword evidence="3" id="KW-1185">Reference proteome</keyword>
<evidence type="ECO:0000259" key="1">
    <source>
        <dbReference type="Pfam" id="PF12705"/>
    </source>
</evidence>
<gene>
    <name evidence="2" type="ORF">NMK71_04020</name>
</gene>
<name>A0A9X4RVA9_9FLAO</name>
<dbReference type="RefSeq" id="WP_304420154.1">
    <property type="nucleotide sequence ID" value="NZ_JANCMU010000001.1"/>
</dbReference>
<dbReference type="SUPFAM" id="SSF52980">
    <property type="entry name" value="Restriction endonuclease-like"/>
    <property type="match status" value="1"/>
</dbReference>
<dbReference type="InterPro" id="IPR011604">
    <property type="entry name" value="PDDEXK-like_dom_sf"/>
</dbReference>
<dbReference type="Pfam" id="PF12705">
    <property type="entry name" value="PDDEXK_1"/>
    <property type="match status" value="1"/>
</dbReference>
<comment type="caution">
    <text evidence="2">The sequence shown here is derived from an EMBL/GenBank/DDBJ whole genome shotgun (WGS) entry which is preliminary data.</text>
</comment>
<evidence type="ECO:0000313" key="3">
    <source>
        <dbReference type="Proteomes" id="UP001152599"/>
    </source>
</evidence>
<reference evidence="2" key="1">
    <citation type="submission" date="2022-07" db="EMBL/GenBank/DDBJ databases">
        <title>Description and genome-wide analysis of Profundicola chukchiensis gen. nov., sp. nov., marine bacteria isolated from bottom sediments of the Chukchi Sea.</title>
        <authorList>
            <person name="Romanenko L."/>
            <person name="Otstavnykh N."/>
            <person name="Kurilenko V."/>
            <person name="Eremeev V."/>
            <person name="Velansky P."/>
            <person name="Mikhailov V."/>
            <person name="Isaeva M."/>
        </authorList>
    </citation>
    <scope>NUCLEOTIDE SEQUENCE</scope>
    <source>
        <strain evidence="2">KMM 9713</strain>
    </source>
</reference>
<proteinExistence type="predicted"/>
<evidence type="ECO:0000313" key="2">
    <source>
        <dbReference type="EMBL" id="MDG4945570.1"/>
    </source>
</evidence>
<accession>A0A9X4RVA9</accession>
<dbReference type="AlphaFoldDB" id="A0A9X4RVA9"/>
<feature type="domain" description="PD-(D/E)XK endonuclease-like" evidence="1">
    <location>
        <begin position="630"/>
        <end position="888"/>
    </location>
</feature>
<dbReference type="InterPro" id="IPR027417">
    <property type="entry name" value="P-loop_NTPase"/>
</dbReference>
<organism evidence="2 3">
    <name type="scientific">Profundicola chukchiensis</name>
    <dbReference type="NCBI Taxonomy" id="2961959"/>
    <lineage>
        <taxon>Bacteria</taxon>
        <taxon>Pseudomonadati</taxon>
        <taxon>Bacteroidota</taxon>
        <taxon>Flavobacteriia</taxon>
        <taxon>Flavobacteriales</taxon>
        <taxon>Weeksellaceae</taxon>
        <taxon>Profundicola</taxon>
    </lineage>
</organism>
<dbReference type="InterPro" id="IPR038726">
    <property type="entry name" value="PDDEXK_AddAB-type"/>
</dbReference>
<dbReference type="Proteomes" id="UP001152599">
    <property type="component" value="Unassembled WGS sequence"/>
</dbReference>
<dbReference type="Gene3D" id="3.90.320.10">
    <property type="match status" value="1"/>
</dbReference>
<sequence length="891" mass="103494">MKSFLTEVVEDLLAQELDFKHTTLIIPGVRPKAFLRKTFVELGFQGMLPQMITIEEFLEEVTGLKMVSGVPLWFAAYNAYQSHVEEPKTFDEFLKFAPILLKDFDDIDASLCDDRGLLDNLISEERIKVWGRSMEVGLSDLMKNHLGFWTDARATFFGLRKILLEEGKAYRGLLAKKASEEIQNFVAKDSSEKYVYIGFNALTHAELNMLQYLVEAERAISYWDADVYYMNNKDQEAGDFLRKYRALFPDEFKFIHKNFEKDKKLKIVNVPKQETQAKYIGNHLQELTEEEREKTAIVLADEQLLPAVLNALPENIQKLNITMGLPLQMVPISSFFKELFQLHLTREKFDKTGVYYYKNVLNLLQHSNFRGFFLPQAESLLEHLHKHNLIFVSISKLNDLSIENSFYKIFDAPNSVQDLLSNVISWINLVYESGDLPTMDQEYLFRFRSIFMQLNDLVQEHDFIDNFKVLHQLYQQLLLSESVSFVGEPLVGLQLLGMLETRLLDFEHIILASVNEGTLPLGRQENSFIPFDFRVEAKLNTFLDNDAIYAYHFYRLIQRCKSAVFLYNSDSEGMGTGEASRFLLQLKLESPHAIVEEIATPSYSKSPTSLLTIEKSESVLKQLDKWKKKISPSSLGTYLFNPIDFYSRQILRVREEDEVEEVADDRTLGNIVHKVLEELYSDYIGQILDEHHFKEIEKKQDRVFHQVVEDELLKGHEARGKNIIILKVAQEMISNVIKKDKLLIRDNELVIKELERSHSRDFITPNGNEVTFFGFIDRIDQLNGVTRILDYKSGSVNQVDLRKTEKNVENLLKDYTGAKAIQLAMYAYMMNYKQAKTGIYPLRYFSKDIHYLEWERNDLLSLSDLEPILTEVGYLIDEILNPEVPFQELEE</sequence>
<dbReference type="EMBL" id="JANCMU010000001">
    <property type="protein sequence ID" value="MDG4945570.1"/>
    <property type="molecule type" value="Genomic_DNA"/>
</dbReference>
<dbReference type="SUPFAM" id="SSF52540">
    <property type="entry name" value="P-loop containing nucleoside triphosphate hydrolases"/>
    <property type="match status" value="1"/>
</dbReference>
<dbReference type="InterPro" id="IPR011335">
    <property type="entry name" value="Restrct_endonuc-II-like"/>
</dbReference>